<reference evidence="2 3" key="1">
    <citation type="submission" date="2020-09" db="EMBL/GenBank/DDBJ databases">
        <title>De no assembly of potato wild relative species, Solanum commersonii.</title>
        <authorList>
            <person name="Cho K."/>
        </authorList>
    </citation>
    <scope>NUCLEOTIDE SEQUENCE [LARGE SCALE GENOMIC DNA]</scope>
    <source>
        <strain evidence="2">LZ3.2</strain>
        <tissue evidence="2">Leaf</tissue>
    </source>
</reference>
<comment type="caution">
    <text evidence="2">The sequence shown here is derived from an EMBL/GenBank/DDBJ whole genome shotgun (WGS) entry which is preliminary data.</text>
</comment>
<proteinExistence type="predicted"/>
<evidence type="ECO:0000313" key="3">
    <source>
        <dbReference type="Proteomes" id="UP000824120"/>
    </source>
</evidence>
<protein>
    <submittedName>
        <fullName evidence="2">Uncharacterized protein</fullName>
    </submittedName>
</protein>
<dbReference type="EMBL" id="JACXVP010000004">
    <property type="protein sequence ID" value="KAG5611747.1"/>
    <property type="molecule type" value="Genomic_DNA"/>
</dbReference>
<name>A0A9J5ZFP9_SOLCO</name>
<organism evidence="2 3">
    <name type="scientific">Solanum commersonii</name>
    <name type="common">Commerson's wild potato</name>
    <name type="synonym">Commerson's nightshade</name>
    <dbReference type="NCBI Taxonomy" id="4109"/>
    <lineage>
        <taxon>Eukaryota</taxon>
        <taxon>Viridiplantae</taxon>
        <taxon>Streptophyta</taxon>
        <taxon>Embryophyta</taxon>
        <taxon>Tracheophyta</taxon>
        <taxon>Spermatophyta</taxon>
        <taxon>Magnoliopsida</taxon>
        <taxon>eudicotyledons</taxon>
        <taxon>Gunneridae</taxon>
        <taxon>Pentapetalae</taxon>
        <taxon>asterids</taxon>
        <taxon>lamiids</taxon>
        <taxon>Solanales</taxon>
        <taxon>Solanaceae</taxon>
        <taxon>Solanoideae</taxon>
        <taxon>Solaneae</taxon>
        <taxon>Solanum</taxon>
    </lineage>
</organism>
<dbReference type="Proteomes" id="UP000824120">
    <property type="component" value="Chromosome 4"/>
</dbReference>
<evidence type="ECO:0000313" key="2">
    <source>
        <dbReference type="EMBL" id="KAG5611747.1"/>
    </source>
</evidence>
<keyword evidence="3" id="KW-1185">Reference proteome</keyword>
<evidence type="ECO:0000256" key="1">
    <source>
        <dbReference type="SAM" id="MobiDB-lite"/>
    </source>
</evidence>
<feature type="region of interest" description="Disordered" evidence="1">
    <location>
        <begin position="125"/>
        <end position="150"/>
    </location>
</feature>
<gene>
    <name evidence="2" type="ORF">H5410_023028</name>
</gene>
<sequence>MAQNITITNFDANTTIVQFNPVSHPVTNQVNWQPKIFPLESRSVHAYTWAQPFCPSQQFSPSPCSNAIAWKICSDALHVTNKPSSLASFHPLPDALVVHSPLPNSTPAGSKGVFITLGNSQNLSSPSFSPTVTPSSNNTQPPPSSRPLITYQHRSPTTKYLSVTTPFPYTTPNLPSRSFDDYPSQPTLSLNTYVPSPVATTSIHHIVTHSKIYSHKSKQFSIITDDDNALLNELLNKIPYEKEVQEVVFIMSNDSCTGPYGFNRCFYQTYWDIIKNDIVNFFSEYFKGKELTKYYTHTCLGLSVSTTTPTRSSQKSSPEA</sequence>
<dbReference type="AlphaFoldDB" id="A0A9J5ZFP9"/>
<feature type="compositionally biased region" description="Low complexity" evidence="1">
    <location>
        <begin position="125"/>
        <end position="139"/>
    </location>
</feature>
<accession>A0A9J5ZFP9</accession>